<dbReference type="Proteomes" id="UP000298652">
    <property type="component" value="Chromosome 9"/>
</dbReference>
<proteinExistence type="predicted"/>
<keyword evidence="1" id="KW-1133">Transmembrane helix</keyword>
<keyword evidence="1" id="KW-0812">Transmembrane</keyword>
<evidence type="ECO:0000313" key="3">
    <source>
        <dbReference type="Proteomes" id="UP000298652"/>
    </source>
</evidence>
<dbReference type="AlphaFoldDB" id="A0A4U6TBR0"/>
<reference evidence="2" key="1">
    <citation type="submission" date="2019-03" db="EMBL/GenBank/DDBJ databases">
        <title>WGS assembly of Setaria viridis.</title>
        <authorList>
            <person name="Huang P."/>
            <person name="Jenkins J."/>
            <person name="Grimwood J."/>
            <person name="Barry K."/>
            <person name="Healey A."/>
            <person name="Mamidi S."/>
            <person name="Sreedasyam A."/>
            <person name="Shu S."/>
            <person name="Feldman M."/>
            <person name="Wu J."/>
            <person name="Yu Y."/>
            <person name="Chen C."/>
            <person name="Johnson J."/>
            <person name="Rokhsar D."/>
            <person name="Baxter I."/>
            <person name="Schmutz J."/>
            <person name="Brutnell T."/>
            <person name="Kellogg E."/>
        </authorList>
    </citation>
    <scope>NUCLEOTIDE SEQUENCE [LARGE SCALE GENOMIC DNA]</scope>
</reference>
<sequence length="107" mass="11434">MVYYDALNSSNPTRTILSPHLSLLGACGGNGRSSSPCPRSAPKSAKALPLSHDPLLLRLAQSNFSFSFISLLLSFFYFCGRGNTRTAQLPGAAACRESEAKDPVNLD</sequence>
<dbReference type="Gramene" id="TKV97872">
    <property type="protein sequence ID" value="TKV97872"/>
    <property type="gene ID" value="SEVIR_9G523100v2"/>
</dbReference>
<gene>
    <name evidence="2" type="ORF">SEVIR_9G523100v2</name>
</gene>
<keyword evidence="1" id="KW-0472">Membrane</keyword>
<evidence type="ECO:0000313" key="2">
    <source>
        <dbReference type="EMBL" id="TKV97872.1"/>
    </source>
</evidence>
<name>A0A4U6TBR0_SETVI</name>
<evidence type="ECO:0000256" key="1">
    <source>
        <dbReference type="SAM" id="Phobius"/>
    </source>
</evidence>
<accession>A0A4U6TBR0</accession>
<dbReference type="EMBL" id="CM016560">
    <property type="protein sequence ID" value="TKV97872.1"/>
    <property type="molecule type" value="Genomic_DNA"/>
</dbReference>
<organism evidence="2 3">
    <name type="scientific">Setaria viridis</name>
    <name type="common">Green bristlegrass</name>
    <name type="synonym">Setaria italica subsp. viridis</name>
    <dbReference type="NCBI Taxonomy" id="4556"/>
    <lineage>
        <taxon>Eukaryota</taxon>
        <taxon>Viridiplantae</taxon>
        <taxon>Streptophyta</taxon>
        <taxon>Embryophyta</taxon>
        <taxon>Tracheophyta</taxon>
        <taxon>Spermatophyta</taxon>
        <taxon>Magnoliopsida</taxon>
        <taxon>Liliopsida</taxon>
        <taxon>Poales</taxon>
        <taxon>Poaceae</taxon>
        <taxon>PACMAD clade</taxon>
        <taxon>Panicoideae</taxon>
        <taxon>Panicodae</taxon>
        <taxon>Paniceae</taxon>
        <taxon>Cenchrinae</taxon>
        <taxon>Setaria</taxon>
    </lineage>
</organism>
<feature type="transmembrane region" description="Helical" evidence="1">
    <location>
        <begin position="59"/>
        <end position="79"/>
    </location>
</feature>
<protein>
    <submittedName>
        <fullName evidence="2">Uncharacterized protein</fullName>
    </submittedName>
</protein>
<keyword evidence="3" id="KW-1185">Reference proteome</keyword>